<evidence type="ECO:0000313" key="1">
    <source>
        <dbReference type="EMBL" id="KAI3698603.1"/>
    </source>
</evidence>
<comment type="caution">
    <text evidence="1">The sequence shown here is derived from an EMBL/GenBank/DDBJ whole genome shotgun (WGS) entry which is preliminary data.</text>
</comment>
<protein>
    <submittedName>
        <fullName evidence="1">Uncharacterized protein</fullName>
    </submittedName>
</protein>
<sequence length="84" mass="9359">MTDGFGVEGLRNLVFWTCTCQTGKKEALAGVNMTSEMEVTLLELDSTQLVKSSAPGVASRMEDMAANEREKERVKIKRKIEEFS</sequence>
<dbReference type="Proteomes" id="UP001055811">
    <property type="component" value="Linkage Group LG08"/>
</dbReference>
<organism evidence="1 2">
    <name type="scientific">Cichorium intybus</name>
    <name type="common">Chicory</name>
    <dbReference type="NCBI Taxonomy" id="13427"/>
    <lineage>
        <taxon>Eukaryota</taxon>
        <taxon>Viridiplantae</taxon>
        <taxon>Streptophyta</taxon>
        <taxon>Embryophyta</taxon>
        <taxon>Tracheophyta</taxon>
        <taxon>Spermatophyta</taxon>
        <taxon>Magnoliopsida</taxon>
        <taxon>eudicotyledons</taxon>
        <taxon>Gunneridae</taxon>
        <taxon>Pentapetalae</taxon>
        <taxon>asterids</taxon>
        <taxon>campanulids</taxon>
        <taxon>Asterales</taxon>
        <taxon>Asteraceae</taxon>
        <taxon>Cichorioideae</taxon>
        <taxon>Cichorieae</taxon>
        <taxon>Cichoriinae</taxon>
        <taxon>Cichorium</taxon>
    </lineage>
</organism>
<name>A0ACB8ZLZ0_CICIN</name>
<proteinExistence type="predicted"/>
<gene>
    <name evidence="1" type="ORF">L2E82_42267</name>
</gene>
<reference evidence="1 2" key="2">
    <citation type="journal article" date="2022" name="Mol. Ecol. Resour.">
        <title>The genomes of chicory, endive, great burdock and yacon provide insights into Asteraceae paleo-polyploidization history and plant inulin production.</title>
        <authorList>
            <person name="Fan W."/>
            <person name="Wang S."/>
            <person name="Wang H."/>
            <person name="Wang A."/>
            <person name="Jiang F."/>
            <person name="Liu H."/>
            <person name="Zhao H."/>
            <person name="Xu D."/>
            <person name="Zhang Y."/>
        </authorList>
    </citation>
    <scope>NUCLEOTIDE SEQUENCE [LARGE SCALE GENOMIC DNA]</scope>
    <source>
        <strain evidence="2">cv. Punajuju</strain>
        <tissue evidence="1">Leaves</tissue>
    </source>
</reference>
<evidence type="ECO:0000313" key="2">
    <source>
        <dbReference type="Proteomes" id="UP001055811"/>
    </source>
</evidence>
<dbReference type="EMBL" id="CM042016">
    <property type="protein sequence ID" value="KAI3698603.1"/>
    <property type="molecule type" value="Genomic_DNA"/>
</dbReference>
<reference evidence="2" key="1">
    <citation type="journal article" date="2022" name="Mol. Ecol. Resour.">
        <title>The genomes of chicory, endive, great burdock and yacon provide insights into Asteraceae palaeo-polyploidization history and plant inulin production.</title>
        <authorList>
            <person name="Fan W."/>
            <person name="Wang S."/>
            <person name="Wang H."/>
            <person name="Wang A."/>
            <person name="Jiang F."/>
            <person name="Liu H."/>
            <person name="Zhao H."/>
            <person name="Xu D."/>
            <person name="Zhang Y."/>
        </authorList>
    </citation>
    <scope>NUCLEOTIDE SEQUENCE [LARGE SCALE GENOMIC DNA]</scope>
    <source>
        <strain evidence="2">cv. Punajuju</strain>
    </source>
</reference>
<keyword evidence="2" id="KW-1185">Reference proteome</keyword>
<accession>A0ACB8ZLZ0</accession>